<keyword evidence="2" id="KW-1185">Reference proteome</keyword>
<dbReference type="EMBL" id="KN824278">
    <property type="protein sequence ID" value="KIM33351.1"/>
    <property type="molecule type" value="Genomic_DNA"/>
</dbReference>
<accession>A0A0C3BPI0</accession>
<evidence type="ECO:0008006" key="3">
    <source>
        <dbReference type="Google" id="ProtNLM"/>
    </source>
</evidence>
<reference evidence="2" key="2">
    <citation type="submission" date="2015-01" db="EMBL/GenBank/DDBJ databases">
        <title>Evolutionary Origins and Diversification of the Mycorrhizal Mutualists.</title>
        <authorList>
            <consortium name="DOE Joint Genome Institute"/>
            <consortium name="Mycorrhizal Genomics Consortium"/>
            <person name="Kohler A."/>
            <person name="Kuo A."/>
            <person name="Nagy L.G."/>
            <person name="Floudas D."/>
            <person name="Copeland A."/>
            <person name="Barry K.W."/>
            <person name="Cichocki N."/>
            <person name="Veneault-Fourrey C."/>
            <person name="LaButti K."/>
            <person name="Lindquist E.A."/>
            <person name="Lipzen A."/>
            <person name="Lundell T."/>
            <person name="Morin E."/>
            <person name="Murat C."/>
            <person name="Riley R."/>
            <person name="Ohm R."/>
            <person name="Sun H."/>
            <person name="Tunlid A."/>
            <person name="Henrissat B."/>
            <person name="Grigoriev I.V."/>
            <person name="Hibbett D.S."/>
            <person name="Martin F."/>
        </authorList>
    </citation>
    <scope>NUCLEOTIDE SEQUENCE [LARGE SCALE GENOMIC DNA]</scope>
    <source>
        <strain evidence="2">MAFF 305830</strain>
    </source>
</reference>
<evidence type="ECO:0000313" key="2">
    <source>
        <dbReference type="Proteomes" id="UP000054097"/>
    </source>
</evidence>
<protein>
    <recommendedName>
        <fullName evidence="3">F-box domain-containing protein</fullName>
    </recommendedName>
</protein>
<organism evidence="1 2">
    <name type="scientific">Serendipita vermifera MAFF 305830</name>
    <dbReference type="NCBI Taxonomy" id="933852"/>
    <lineage>
        <taxon>Eukaryota</taxon>
        <taxon>Fungi</taxon>
        <taxon>Dikarya</taxon>
        <taxon>Basidiomycota</taxon>
        <taxon>Agaricomycotina</taxon>
        <taxon>Agaricomycetes</taxon>
        <taxon>Sebacinales</taxon>
        <taxon>Serendipitaceae</taxon>
        <taxon>Serendipita</taxon>
    </lineage>
</organism>
<proteinExistence type="predicted"/>
<evidence type="ECO:0000313" key="1">
    <source>
        <dbReference type="EMBL" id="KIM33351.1"/>
    </source>
</evidence>
<name>A0A0C3BPI0_SERVB</name>
<dbReference type="OrthoDB" id="3135195at2759"/>
<dbReference type="Proteomes" id="UP000054097">
    <property type="component" value="Unassembled WGS sequence"/>
</dbReference>
<reference evidence="1 2" key="1">
    <citation type="submission" date="2014-04" db="EMBL/GenBank/DDBJ databases">
        <authorList>
            <consortium name="DOE Joint Genome Institute"/>
            <person name="Kuo A."/>
            <person name="Zuccaro A."/>
            <person name="Kohler A."/>
            <person name="Nagy L.G."/>
            <person name="Floudas D."/>
            <person name="Copeland A."/>
            <person name="Barry K.W."/>
            <person name="Cichocki N."/>
            <person name="Veneault-Fourrey C."/>
            <person name="LaButti K."/>
            <person name="Lindquist E.A."/>
            <person name="Lipzen A."/>
            <person name="Lundell T."/>
            <person name="Morin E."/>
            <person name="Murat C."/>
            <person name="Sun H."/>
            <person name="Tunlid A."/>
            <person name="Henrissat B."/>
            <person name="Grigoriev I.V."/>
            <person name="Hibbett D.S."/>
            <person name="Martin F."/>
            <person name="Nordberg H.P."/>
            <person name="Cantor M.N."/>
            <person name="Hua S.X."/>
        </authorList>
    </citation>
    <scope>NUCLEOTIDE SEQUENCE [LARGE SCALE GENOMIC DNA]</scope>
    <source>
        <strain evidence="1 2">MAFF 305830</strain>
    </source>
</reference>
<gene>
    <name evidence="1" type="ORF">M408DRAFT_326097</name>
</gene>
<dbReference type="AlphaFoldDB" id="A0A0C3BPI0"/>
<dbReference type="HOGENOM" id="CLU_657486_0_0_1"/>
<sequence length="418" mass="47895">MLVFQTDCAIISAHSAAERTSRRLRLVCRSWNSFLTSLSNDFVAISRYFRLEGFQEICSKLANANRIQLVGQFDCICSNPCWYSRQWKGPPNATTQSSTYINRIFNGYGNLPSQVFQGATSYDILEQQWLVERLANLRALSTDTIPSNPFFQIREVFPLLTHLEIKDFSPLIFFDGLTFPTLTTLSLQVRKRTAVALVQMWSPARTWDLPKLLYLTVEGDFNKSFVETHLRTLLQSTGTTLRGLSVRQTIIGTMSPHGFAFPVEMWDWCPNLQWLGGTTQSLIRAPSSPPSINLKSILILRLFGLDRFPEHQKLVVRETPHLVAAYAKRHINRFSIVTTWERWSLNFFEKPLAYRAEWANFLVQFGLFAKRHGPPLRDVDGVAFDSERAAFVRQAVQFEVAALSERLRTTSWTNNLAK</sequence>